<dbReference type="Proteomes" id="UP000232688">
    <property type="component" value="Unassembled WGS sequence"/>
</dbReference>
<accession>A0A2N0QTU2</accession>
<dbReference type="VEuPathDB" id="FungiDB:RhiirA1_477232"/>
<feature type="domain" description="Reverse transcriptase" evidence="1">
    <location>
        <begin position="1"/>
        <end position="157"/>
    </location>
</feature>
<proteinExistence type="predicted"/>
<dbReference type="VEuPathDB" id="FungiDB:RhiirFUN_005850"/>
<dbReference type="InterPro" id="IPR000477">
    <property type="entry name" value="RT_dom"/>
</dbReference>
<sequence>MDISLNRFNKILVNNELTDSYHVEDGIDQGEVWLPILWRIFYDALLSRLNEIKEETGYNLHEERIINRDNDEKEILDISINVTAFMDDTTLISSNKCQLERMINICHEFFKINDIKANVLKYELIKINNKTEDLIIEGNKIEKVNNVDGNRYLGIFFRHDNKRDIYKKKIISIIDSACNIFNWKKLNEKQIIAVWNIVIMPRIEYQLAAIVLKKAECNKLMTRINMIIKKKAGLAKSTSNFILYDKELLGMKHIYDLQIEMLCKNLLYQANGNDKLKLIFKIKIIQEQNKIWTSKCPGELSITSNRKNNWILDALKILNNENIKICNHDFIRNQENHRIKGGTIDLIDILDEKYINISASSRKTKNVMFIEDILEADGVTLLKWKHLIKEKNLNSQGRIPKWFKNVETKLLEDKEGTTRKIKNEYINITQKKNININYFDENEKTNRNQIITWSETNEITIFVEDRKKSFSKKYKRLERHLIIIGNKNDLNNSPNLIGCEGCHRNVSKKKGNGECLIYIKNEISRKIEKRNEKDFIRPYETLNNILTKNTWLRNTIKEEKKDTLYNIKIEMIDNMIKASEEEKKYYFNIIWKIRTNNVINNNDELQIKAKHESIHDNEYKIILRSIILGLLIIAENSELILGINDRVKNLIHDFNNKCSNRRKIDSEYYLELLFIENFLEVNEIDMIDANEVTNISLKEIRKVSREFLDFKIFDDTRIDDFELIDEALIINEFNVIWNNRIISGGYRAWRKKITNVIWKNEILNSEKLDDLFVYNYKKEFDWVTTLEFISNRTNFSNRQCGDKDMKERSYRIKNMLKELPSYTTLFKRNTNKIESSKCIRCRKYEEDWEHVWICENNEYSIDEIIQESPYKYEVLLEANNKYDDIKILRNYLCDFLILIESPSVILIGKSRKWELLRGIFNNNFNNLSKIKEEQRVIKDLWNFIYDEMKNRLWIPRCEEVKRLEEKDGIRKWELRLSKQSLDSSIERNVDIENNKNKKTNDKSDKKGKNIIKNRIRMVTLGKMTGKITNGLNIDRSWDMTTKLPFY</sequence>
<dbReference type="AlphaFoldDB" id="A0A2N0QTU2"/>
<dbReference type="EMBL" id="LLXH01003218">
    <property type="protein sequence ID" value="PKC54491.1"/>
    <property type="molecule type" value="Genomic_DNA"/>
</dbReference>
<gene>
    <name evidence="2" type="ORF">RhiirA1_477232</name>
</gene>
<reference evidence="2 3" key="2">
    <citation type="submission" date="2017-10" db="EMBL/GenBank/DDBJ databases">
        <title>Genome analyses suggest a sexual origin of heterokaryosis in a supposedly ancient asexual fungus.</title>
        <authorList>
            <person name="Corradi N."/>
            <person name="Sedzielewska K."/>
            <person name="Noel J."/>
            <person name="Charron P."/>
            <person name="Farinelli L."/>
            <person name="Marton T."/>
            <person name="Kruger M."/>
            <person name="Pelin A."/>
            <person name="Brachmann A."/>
            <person name="Corradi N."/>
        </authorList>
    </citation>
    <scope>NUCLEOTIDE SEQUENCE [LARGE SCALE GENOMIC DNA]</scope>
    <source>
        <strain evidence="2 3">A1</strain>
    </source>
</reference>
<organism evidence="2 3">
    <name type="scientific">Rhizophagus irregularis</name>
    <dbReference type="NCBI Taxonomy" id="588596"/>
    <lineage>
        <taxon>Eukaryota</taxon>
        <taxon>Fungi</taxon>
        <taxon>Fungi incertae sedis</taxon>
        <taxon>Mucoromycota</taxon>
        <taxon>Glomeromycotina</taxon>
        <taxon>Glomeromycetes</taxon>
        <taxon>Glomerales</taxon>
        <taxon>Glomeraceae</taxon>
        <taxon>Rhizophagus</taxon>
    </lineage>
</organism>
<name>A0A2N0QTU2_9GLOM</name>
<comment type="caution">
    <text evidence="2">The sequence shown here is derived from an EMBL/GenBank/DDBJ whole genome shotgun (WGS) entry which is preliminary data.</text>
</comment>
<reference evidence="2 3" key="1">
    <citation type="submission" date="2017-10" db="EMBL/GenBank/DDBJ databases">
        <title>Extensive intraspecific genome diversity in a model arbuscular mycorrhizal fungus.</title>
        <authorList>
            <person name="Chen E.C.H."/>
            <person name="Morin E."/>
            <person name="Baudet D."/>
            <person name="Noel J."/>
            <person name="Ndikumana S."/>
            <person name="Charron P."/>
            <person name="St-Onge C."/>
            <person name="Giorgi J."/>
            <person name="Grigoriev I.V."/>
            <person name="Roux C."/>
            <person name="Martin F.M."/>
            <person name="Corradi N."/>
        </authorList>
    </citation>
    <scope>NUCLEOTIDE SEQUENCE [LARGE SCALE GENOMIC DNA]</scope>
    <source>
        <strain evidence="2 3">A1</strain>
    </source>
</reference>
<protein>
    <recommendedName>
        <fullName evidence="1">Reverse transcriptase domain-containing protein</fullName>
    </recommendedName>
</protein>
<dbReference type="PROSITE" id="PS50878">
    <property type="entry name" value="RT_POL"/>
    <property type="match status" value="1"/>
</dbReference>
<evidence type="ECO:0000313" key="3">
    <source>
        <dbReference type="Proteomes" id="UP000232688"/>
    </source>
</evidence>
<dbReference type="VEuPathDB" id="FungiDB:FUN_015186"/>
<evidence type="ECO:0000259" key="1">
    <source>
        <dbReference type="PROSITE" id="PS50878"/>
    </source>
</evidence>
<evidence type="ECO:0000313" key="2">
    <source>
        <dbReference type="EMBL" id="PKC54491.1"/>
    </source>
</evidence>